<organism evidence="1 2">
    <name type="scientific">Vitis vinifera</name>
    <name type="common">Grape</name>
    <dbReference type="NCBI Taxonomy" id="29760"/>
    <lineage>
        <taxon>Eukaryota</taxon>
        <taxon>Viridiplantae</taxon>
        <taxon>Streptophyta</taxon>
        <taxon>Embryophyta</taxon>
        <taxon>Tracheophyta</taxon>
        <taxon>Spermatophyta</taxon>
        <taxon>Magnoliopsida</taxon>
        <taxon>eudicotyledons</taxon>
        <taxon>Gunneridae</taxon>
        <taxon>Pentapetalae</taxon>
        <taxon>rosids</taxon>
        <taxon>Vitales</taxon>
        <taxon>Vitaceae</taxon>
        <taxon>Viteae</taxon>
        <taxon>Vitis</taxon>
    </lineage>
</organism>
<proteinExistence type="predicted"/>
<sequence>MEALSCLLKRARKGGYLMSQGEGEKVLLMWFEALSRPKINLDKSEPTPIVRVENIDELVSKQGCKQGKLSSTYLGLPLGAPFDQ</sequence>
<dbReference type="AlphaFoldDB" id="A0A438HH96"/>
<evidence type="ECO:0000313" key="2">
    <source>
        <dbReference type="Proteomes" id="UP000288805"/>
    </source>
</evidence>
<name>A0A438HH96_VITVI</name>
<gene>
    <name evidence="1" type="ORF">CK203_042057</name>
</gene>
<protein>
    <submittedName>
        <fullName evidence="1">Uncharacterized protein</fullName>
    </submittedName>
</protein>
<comment type="caution">
    <text evidence="1">The sequence shown here is derived from an EMBL/GenBank/DDBJ whole genome shotgun (WGS) entry which is preliminary data.</text>
</comment>
<reference evidence="1 2" key="1">
    <citation type="journal article" date="2018" name="PLoS Genet.">
        <title>Population sequencing reveals clonal diversity and ancestral inbreeding in the grapevine cultivar Chardonnay.</title>
        <authorList>
            <person name="Roach M.J."/>
            <person name="Johnson D.L."/>
            <person name="Bohlmann J."/>
            <person name="van Vuuren H.J."/>
            <person name="Jones S.J."/>
            <person name="Pretorius I.S."/>
            <person name="Schmidt S.A."/>
            <person name="Borneman A.R."/>
        </authorList>
    </citation>
    <scope>NUCLEOTIDE SEQUENCE [LARGE SCALE GENOMIC DNA]</scope>
    <source>
        <strain evidence="2">cv. Chardonnay</strain>
        <tissue evidence="1">Leaf</tissue>
    </source>
</reference>
<accession>A0A438HH96</accession>
<dbReference type="Proteomes" id="UP000288805">
    <property type="component" value="Unassembled WGS sequence"/>
</dbReference>
<evidence type="ECO:0000313" key="1">
    <source>
        <dbReference type="EMBL" id="RVW83843.1"/>
    </source>
</evidence>
<dbReference type="EMBL" id="QGNW01000222">
    <property type="protein sequence ID" value="RVW83843.1"/>
    <property type="molecule type" value="Genomic_DNA"/>
</dbReference>